<dbReference type="Proteomes" id="UP001422759">
    <property type="component" value="Unassembled WGS sequence"/>
</dbReference>
<dbReference type="EMBL" id="BAAANT010000005">
    <property type="protein sequence ID" value="GAA2135261.1"/>
    <property type="molecule type" value="Genomic_DNA"/>
</dbReference>
<keyword evidence="3" id="KW-1003">Cell membrane</keyword>
<feature type="compositionally biased region" description="Gly residues" evidence="7">
    <location>
        <begin position="30"/>
        <end position="50"/>
    </location>
</feature>
<evidence type="ECO:0000256" key="3">
    <source>
        <dbReference type="ARBA" id="ARBA00022475"/>
    </source>
</evidence>
<evidence type="ECO:0000256" key="1">
    <source>
        <dbReference type="ARBA" id="ARBA00004651"/>
    </source>
</evidence>
<reference evidence="9 10" key="1">
    <citation type="journal article" date="2019" name="Int. J. Syst. Evol. Microbiol.">
        <title>The Global Catalogue of Microorganisms (GCM) 10K type strain sequencing project: providing services to taxonomists for standard genome sequencing and annotation.</title>
        <authorList>
            <consortium name="The Broad Institute Genomics Platform"/>
            <consortium name="The Broad Institute Genome Sequencing Center for Infectious Disease"/>
            <person name="Wu L."/>
            <person name="Ma J."/>
        </authorList>
    </citation>
    <scope>NUCLEOTIDE SEQUENCE [LARGE SCALE GENOMIC DNA]</scope>
    <source>
        <strain evidence="9 10">JCM 14560</strain>
    </source>
</reference>
<sequence length="170" mass="17631">MVAVVVLPVKLSSSYPRVRARPSHVRASGGEAGGETGGRPGGTEASGGGHPFERLQPGGPGRRPYRYGRPHPGGPVEGRRDAVGIVGWIILGLLAGGIAKILLPGRDPGGLVVTTLIGIAGSFVGGWLSSKFLHRPVATHFFDLATWGSAIAGALVLLIVYRIVFGNSRR</sequence>
<evidence type="ECO:0000313" key="10">
    <source>
        <dbReference type="Proteomes" id="UP001422759"/>
    </source>
</evidence>
<keyword evidence="4 8" id="KW-0812">Transmembrane</keyword>
<keyword evidence="10" id="KW-1185">Reference proteome</keyword>
<gene>
    <name evidence="9" type="ORF">GCM10009760_13590</name>
</gene>
<comment type="subcellular location">
    <subcellularLocation>
        <location evidence="1">Cell membrane</location>
        <topology evidence="1">Multi-pass membrane protein</topology>
    </subcellularLocation>
</comment>
<feature type="transmembrane region" description="Helical" evidence="8">
    <location>
        <begin position="82"/>
        <end position="103"/>
    </location>
</feature>
<evidence type="ECO:0000256" key="7">
    <source>
        <dbReference type="SAM" id="MobiDB-lite"/>
    </source>
</evidence>
<evidence type="ECO:0000256" key="4">
    <source>
        <dbReference type="ARBA" id="ARBA00022692"/>
    </source>
</evidence>
<comment type="similarity">
    <text evidence="2">Belongs to the UPF0410 family.</text>
</comment>
<comment type="caution">
    <text evidence="9">The sequence shown here is derived from an EMBL/GenBank/DDBJ whole genome shotgun (WGS) entry which is preliminary data.</text>
</comment>
<dbReference type="Pfam" id="PF04226">
    <property type="entry name" value="Transgly_assoc"/>
    <property type="match status" value="1"/>
</dbReference>
<dbReference type="InterPro" id="IPR007341">
    <property type="entry name" value="Transgly_assoc"/>
</dbReference>
<accession>A0ABN2Z1D6</accession>
<evidence type="ECO:0000313" key="9">
    <source>
        <dbReference type="EMBL" id="GAA2135261.1"/>
    </source>
</evidence>
<organism evidence="9 10">
    <name type="scientific">Kitasatospora kazusensis</name>
    <dbReference type="NCBI Taxonomy" id="407974"/>
    <lineage>
        <taxon>Bacteria</taxon>
        <taxon>Bacillati</taxon>
        <taxon>Actinomycetota</taxon>
        <taxon>Actinomycetes</taxon>
        <taxon>Kitasatosporales</taxon>
        <taxon>Streptomycetaceae</taxon>
        <taxon>Kitasatospora</taxon>
    </lineage>
</organism>
<dbReference type="PANTHER" id="PTHR33884:SF3">
    <property type="entry name" value="UPF0410 PROTEIN YMGE"/>
    <property type="match status" value="1"/>
</dbReference>
<protein>
    <recommendedName>
        <fullName evidence="11">GlsB/YeaQ/YmgE family stress response membrane protein</fullName>
    </recommendedName>
</protein>
<feature type="region of interest" description="Disordered" evidence="7">
    <location>
        <begin position="18"/>
        <end position="74"/>
    </location>
</feature>
<keyword evidence="5 8" id="KW-1133">Transmembrane helix</keyword>
<evidence type="ECO:0000256" key="2">
    <source>
        <dbReference type="ARBA" id="ARBA00011006"/>
    </source>
</evidence>
<feature type="transmembrane region" description="Helical" evidence="8">
    <location>
        <begin position="144"/>
        <end position="164"/>
    </location>
</feature>
<dbReference type="PANTHER" id="PTHR33884">
    <property type="entry name" value="UPF0410 PROTEIN YMGE"/>
    <property type="match status" value="1"/>
</dbReference>
<proteinExistence type="inferred from homology"/>
<evidence type="ECO:0000256" key="8">
    <source>
        <dbReference type="SAM" id="Phobius"/>
    </source>
</evidence>
<keyword evidence="6 8" id="KW-0472">Membrane</keyword>
<evidence type="ECO:0000256" key="6">
    <source>
        <dbReference type="ARBA" id="ARBA00023136"/>
    </source>
</evidence>
<evidence type="ECO:0008006" key="11">
    <source>
        <dbReference type="Google" id="ProtNLM"/>
    </source>
</evidence>
<feature type="transmembrane region" description="Helical" evidence="8">
    <location>
        <begin position="110"/>
        <end position="129"/>
    </location>
</feature>
<evidence type="ECO:0000256" key="5">
    <source>
        <dbReference type="ARBA" id="ARBA00022989"/>
    </source>
</evidence>
<name>A0ABN2Z1D6_9ACTN</name>